<accession>A0A1G5AG94</accession>
<protein>
    <submittedName>
        <fullName evidence="6">Mannan endo-1,4-beta-mannosidase</fullName>
    </submittedName>
</protein>
<evidence type="ECO:0000256" key="4">
    <source>
        <dbReference type="PROSITE-ProRule" id="PRU01100"/>
    </source>
</evidence>
<evidence type="ECO:0000259" key="5">
    <source>
        <dbReference type="PROSITE" id="PS51764"/>
    </source>
</evidence>
<dbReference type="PRINTS" id="PR00739">
    <property type="entry name" value="GLHYDRLASE26"/>
</dbReference>
<keyword evidence="3 4" id="KW-0326">Glycosidase</keyword>
<gene>
    <name evidence="6" type="ORF">SAMN02910451_00220</name>
</gene>
<keyword evidence="7" id="KW-1185">Reference proteome</keyword>
<evidence type="ECO:0000256" key="2">
    <source>
        <dbReference type="ARBA" id="ARBA00022801"/>
    </source>
</evidence>
<dbReference type="Gene3D" id="3.20.20.80">
    <property type="entry name" value="Glycosidases"/>
    <property type="match status" value="1"/>
</dbReference>
<organism evidence="6 7">
    <name type="scientific">Butyrivibrio hungatei</name>
    <dbReference type="NCBI Taxonomy" id="185008"/>
    <lineage>
        <taxon>Bacteria</taxon>
        <taxon>Bacillati</taxon>
        <taxon>Bacillota</taxon>
        <taxon>Clostridia</taxon>
        <taxon>Lachnospirales</taxon>
        <taxon>Lachnospiraceae</taxon>
        <taxon>Butyrivibrio</taxon>
    </lineage>
</organism>
<reference evidence="7" key="1">
    <citation type="submission" date="2016-10" db="EMBL/GenBank/DDBJ databases">
        <authorList>
            <person name="Varghese N."/>
            <person name="Submissions S."/>
        </authorList>
    </citation>
    <scope>NUCLEOTIDE SEQUENCE [LARGE SCALE GENOMIC DNA]</scope>
    <source>
        <strain evidence="7">XBD2006</strain>
    </source>
</reference>
<feature type="active site" description="Proton donor" evidence="4">
    <location>
        <position position="172"/>
    </location>
</feature>
<sequence>MSDKIYEPSNANMQQGARNVLKYLAEITYEKMITGQHTQTMEQEELKLIEEKTGKRPALLGFELLSYSPNINYLDTDDECMDEIVHNNGTLKKAWEWAEEQGLITFTWHWFSPLYGRSKAFYTENTSFDPEKAATEGTAEYNAMISDLDVMAGILRPFCEKEIPILWRPFHESDGTWFWWGAKGAEPVKKLYRIMYERFVGVHHLNNLIWVWNSHIKEFYPGDDVVDVISVDLYTDKHVHTAYSEQYNALKEITEMKKPMILAEVGVLPDPEAVHGEHIGWASFMTWSLDFCRTEEYNTFEFLKDVYNSPNVVTKDNLPKLYEVKKI</sequence>
<dbReference type="InterPro" id="IPR017853">
    <property type="entry name" value="GH"/>
</dbReference>
<dbReference type="PANTHER" id="PTHR40079">
    <property type="entry name" value="MANNAN ENDO-1,4-BETA-MANNOSIDASE E-RELATED"/>
    <property type="match status" value="1"/>
</dbReference>
<dbReference type="RefSeq" id="WP_026655285.1">
    <property type="nucleotide sequence ID" value="NZ_FMUR01000003.1"/>
</dbReference>
<evidence type="ECO:0000256" key="1">
    <source>
        <dbReference type="ARBA" id="ARBA00007754"/>
    </source>
</evidence>
<name>A0A1G5AG94_9FIRM</name>
<dbReference type="Proteomes" id="UP000183047">
    <property type="component" value="Unassembled WGS sequence"/>
</dbReference>
<dbReference type="AlphaFoldDB" id="A0A1G5AG94"/>
<dbReference type="OrthoDB" id="9802773at2"/>
<dbReference type="GO" id="GO:0006080">
    <property type="term" value="P:substituted mannan metabolic process"/>
    <property type="evidence" value="ECO:0007669"/>
    <property type="project" value="InterPro"/>
</dbReference>
<feature type="domain" description="GH26" evidence="5">
    <location>
        <begin position="15"/>
        <end position="316"/>
    </location>
</feature>
<dbReference type="SUPFAM" id="SSF51445">
    <property type="entry name" value="(Trans)glycosidases"/>
    <property type="match status" value="1"/>
</dbReference>
<dbReference type="InterPro" id="IPR022790">
    <property type="entry name" value="GH26_dom"/>
</dbReference>
<comment type="similarity">
    <text evidence="1 4">Belongs to the glycosyl hydrolase 26 family.</text>
</comment>
<keyword evidence="2 4" id="KW-0378">Hydrolase</keyword>
<dbReference type="EMBL" id="FMUR01000003">
    <property type="protein sequence ID" value="SCX76859.1"/>
    <property type="molecule type" value="Genomic_DNA"/>
</dbReference>
<evidence type="ECO:0000313" key="7">
    <source>
        <dbReference type="Proteomes" id="UP000183047"/>
    </source>
</evidence>
<dbReference type="PROSITE" id="PS51764">
    <property type="entry name" value="GH26"/>
    <property type="match status" value="1"/>
</dbReference>
<dbReference type="PANTHER" id="PTHR40079:SF4">
    <property type="entry name" value="GH26 DOMAIN-CONTAINING PROTEIN-RELATED"/>
    <property type="match status" value="1"/>
</dbReference>
<proteinExistence type="inferred from homology"/>
<evidence type="ECO:0000313" key="6">
    <source>
        <dbReference type="EMBL" id="SCX76859.1"/>
    </source>
</evidence>
<feature type="active site" description="Nucleophile" evidence="4">
    <location>
        <position position="264"/>
    </location>
</feature>
<dbReference type="GO" id="GO:0016985">
    <property type="term" value="F:mannan endo-1,4-beta-mannosidase activity"/>
    <property type="evidence" value="ECO:0007669"/>
    <property type="project" value="InterPro"/>
</dbReference>
<evidence type="ECO:0000256" key="3">
    <source>
        <dbReference type="ARBA" id="ARBA00023295"/>
    </source>
</evidence>
<dbReference type="InterPro" id="IPR000805">
    <property type="entry name" value="Glyco_hydro_26"/>
</dbReference>
<dbReference type="Pfam" id="PF02156">
    <property type="entry name" value="Glyco_hydro_26"/>
    <property type="match status" value="1"/>
</dbReference>